<dbReference type="Pfam" id="PF07715">
    <property type="entry name" value="Plug"/>
    <property type="match status" value="1"/>
</dbReference>
<dbReference type="Gene3D" id="2.40.170.20">
    <property type="entry name" value="TonB-dependent receptor, beta-barrel domain"/>
    <property type="match status" value="1"/>
</dbReference>
<keyword evidence="5 9" id="KW-0798">TonB box</keyword>
<evidence type="ECO:0000256" key="8">
    <source>
        <dbReference type="PROSITE-ProRule" id="PRU01360"/>
    </source>
</evidence>
<dbReference type="InterPro" id="IPR036942">
    <property type="entry name" value="Beta-barrel_TonB_sf"/>
</dbReference>
<comment type="similarity">
    <text evidence="8 9">Belongs to the TonB-dependent receptor family.</text>
</comment>
<dbReference type="InterPro" id="IPR037066">
    <property type="entry name" value="Plug_dom_sf"/>
</dbReference>
<protein>
    <submittedName>
        <fullName evidence="12">TonB-dependent receptor</fullName>
    </submittedName>
</protein>
<reference evidence="12 13" key="1">
    <citation type="submission" date="2016-02" db="EMBL/GenBank/DDBJ databases">
        <authorList>
            <person name="Wen L."/>
            <person name="He K."/>
            <person name="Yang H."/>
        </authorList>
    </citation>
    <scope>NUCLEOTIDE SEQUENCE [LARGE SCALE GENOMIC DNA]</scope>
    <source>
        <strain evidence="12 13">KLE1704</strain>
    </source>
</reference>
<dbReference type="Pfam" id="PF00593">
    <property type="entry name" value="TonB_dep_Rec_b-barrel"/>
    <property type="match status" value="1"/>
</dbReference>
<keyword evidence="12" id="KW-0675">Receptor</keyword>
<gene>
    <name evidence="12" type="ORF">HMPREF2531_04536</name>
</gene>
<evidence type="ECO:0000256" key="3">
    <source>
        <dbReference type="ARBA" id="ARBA00022452"/>
    </source>
</evidence>
<comment type="subcellular location">
    <subcellularLocation>
        <location evidence="1 8">Cell outer membrane</location>
        <topology evidence="1 8">Multi-pass membrane protein</topology>
    </subcellularLocation>
</comment>
<evidence type="ECO:0000313" key="13">
    <source>
        <dbReference type="Proteomes" id="UP000070319"/>
    </source>
</evidence>
<dbReference type="PROSITE" id="PS52016">
    <property type="entry name" value="TONB_DEPENDENT_REC_3"/>
    <property type="match status" value="1"/>
</dbReference>
<keyword evidence="2 8" id="KW-0813">Transport</keyword>
<dbReference type="NCBIfam" id="TIGR04056">
    <property type="entry name" value="OMP_RagA_SusC"/>
    <property type="match status" value="1"/>
</dbReference>
<dbReference type="InterPro" id="IPR023996">
    <property type="entry name" value="TonB-dep_OMP_SusC/RagA"/>
</dbReference>
<dbReference type="NCBIfam" id="TIGR04057">
    <property type="entry name" value="SusC_RagA_signa"/>
    <property type="match status" value="1"/>
</dbReference>
<dbReference type="InterPro" id="IPR000531">
    <property type="entry name" value="Beta-barrel_TonB"/>
</dbReference>
<evidence type="ECO:0000256" key="6">
    <source>
        <dbReference type="ARBA" id="ARBA00023136"/>
    </source>
</evidence>
<proteinExistence type="inferred from homology"/>
<keyword evidence="3 8" id="KW-1134">Transmembrane beta strand</keyword>
<evidence type="ECO:0000256" key="5">
    <source>
        <dbReference type="ARBA" id="ARBA00023077"/>
    </source>
</evidence>
<dbReference type="InterPro" id="IPR023997">
    <property type="entry name" value="TonB-dep_OMP_SusC/RagA_CS"/>
</dbReference>
<dbReference type="InterPro" id="IPR008969">
    <property type="entry name" value="CarboxyPept-like_regulatory"/>
</dbReference>
<keyword evidence="7 8" id="KW-0998">Cell outer membrane</keyword>
<dbReference type="GO" id="GO:0009279">
    <property type="term" value="C:cell outer membrane"/>
    <property type="evidence" value="ECO:0007669"/>
    <property type="project" value="UniProtKB-SubCell"/>
</dbReference>
<dbReference type="PATRIC" id="fig|329854.7.peg.4612"/>
<evidence type="ECO:0000256" key="7">
    <source>
        <dbReference type="ARBA" id="ARBA00023237"/>
    </source>
</evidence>
<dbReference type="Gene3D" id="2.170.130.10">
    <property type="entry name" value="TonB-dependent receptor, plug domain"/>
    <property type="match status" value="1"/>
</dbReference>
<dbReference type="InterPro" id="IPR012910">
    <property type="entry name" value="Plug_dom"/>
</dbReference>
<dbReference type="InterPro" id="IPR039426">
    <property type="entry name" value="TonB-dep_rcpt-like"/>
</dbReference>
<dbReference type="Pfam" id="PF13715">
    <property type="entry name" value="CarbopepD_reg_2"/>
    <property type="match status" value="1"/>
</dbReference>
<keyword evidence="6 8" id="KW-0472">Membrane</keyword>
<name>A0A139KUL0_9BACE</name>
<accession>A0A139KUL0</accession>
<dbReference type="SUPFAM" id="SSF56935">
    <property type="entry name" value="Porins"/>
    <property type="match status" value="1"/>
</dbReference>
<evidence type="ECO:0000259" key="11">
    <source>
        <dbReference type="Pfam" id="PF07715"/>
    </source>
</evidence>
<evidence type="ECO:0000256" key="9">
    <source>
        <dbReference type="RuleBase" id="RU003357"/>
    </source>
</evidence>
<evidence type="ECO:0000256" key="4">
    <source>
        <dbReference type="ARBA" id="ARBA00022692"/>
    </source>
</evidence>
<evidence type="ECO:0000313" key="12">
    <source>
        <dbReference type="EMBL" id="KXT42893.1"/>
    </source>
</evidence>
<dbReference type="Gene3D" id="2.60.40.1120">
    <property type="entry name" value="Carboxypeptidase-like, regulatory domain"/>
    <property type="match status" value="1"/>
</dbReference>
<dbReference type="EMBL" id="LTDF01000163">
    <property type="protein sequence ID" value="KXT42893.1"/>
    <property type="molecule type" value="Genomic_DNA"/>
</dbReference>
<feature type="domain" description="TonB-dependent receptor plug" evidence="11">
    <location>
        <begin position="134"/>
        <end position="260"/>
    </location>
</feature>
<evidence type="ECO:0000259" key="10">
    <source>
        <dbReference type="Pfam" id="PF00593"/>
    </source>
</evidence>
<sequence>MLMQKLLILSVTGLMLICGGYIPGMSVSAQNTTSSSTQNSRRISGVVTDTQGEPIIGATVLVKGTGIGTATDIDGKFSLDIPSNGKTLVVSFIGFDAQEIPVTNNATYKIQLSGTDYALDEVVVTALGMKREKKALGYSVQDVKGDALIENRTANIATSLNGKIAGMNISSTSIPGGSNRIVIRGNNSISGNNMPLVVVDGVPFDNSQGVDDVNTNSWGAGYSDTGDGLSMLNPDDVESISVLKGPSATALYGSRGGNGVILVTTKQGQGGRTKVSYNSNFTFENVMIQPEFQNEYGQGTDGAFVATSRNSWGPKMGTVVTDWTGQTRPLEAKNNNFSDFMDTGTSWTNSLDITSSAGKMNYRVGMSNTMRKGVIPKNELNKTNFSIRAGGEIIKNLTLDAKLNYTYQKGQGRPEFSASGFNPIFALIYTPRSINLHEMKDVFDKDGKIIDWYPSMLTVVNNPYALTSLSGNKDVTNRINGFASLTYEVSSWLKAMVRFGGDTYGKKTEKWIRHDLISSAGYKDGRFSTGQYNMAEYNADFLVTAQKDKIADSKISGMLSVGGNLMNRQYNSFYATAEGLNIPELYTIQNGQSKTTSTSKSEKEVQSLYALGQLSWDNYLFLDITVRNDWSSTLPKDNRSFFYPSFSLGWVVTDMLTKFKVDVPSWLSFAKVRASYAEAGNDTDPYQLLSVLSTVSNMAGGQMGVAEPSTKANSNLKPEIIKSTEFGADIRFFDNRLGFDVTYYNKRAYNQIISMPSSITSGYSAKYINAGRVDNWGWELQMNATPVRTRDWNWNLWVNFAKNSSEVVELYEGVESITLARPMGQNCYVMAKTGEPYGQIYTNGFKYDEKGNRLVGDDGKYIVDPTLRVSGNMNPDWTAGIGSSLRWKNFSFGFLIDVRYGGDVYLQSMMRLQSNGQTKETAAGREEFYSTGKGLISQGVNVNTGAPNTVELNPTAYWGQFYGNIGNYVYDATNVRLRELNFSWILPDKWFNKTIISGIKISAVANNVCFLYNNLPGFDPECTYSTGNGQGVETAALPSTRSFGFNLNVTF</sequence>
<comment type="caution">
    <text evidence="12">The sequence shown here is derived from an EMBL/GenBank/DDBJ whole genome shotgun (WGS) entry which is preliminary data.</text>
</comment>
<evidence type="ECO:0000256" key="2">
    <source>
        <dbReference type="ARBA" id="ARBA00022448"/>
    </source>
</evidence>
<evidence type="ECO:0000256" key="1">
    <source>
        <dbReference type="ARBA" id="ARBA00004571"/>
    </source>
</evidence>
<dbReference type="SUPFAM" id="SSF49464">
    <property type="entry name" value="Carboxypeptidase regulatory domain-like"/>
    <property type="match status" value="1"/>
</dbReference>
<keyword evidence="4 8" id="KW-0812">Transmembrane</keyword>
<dbReference type="Proteomes" id="UP000070319">
    <property type="component" value="Unassembled WGS sequence"/>
</dbReference>
<dbReference type="FunFam" id="2.60.40.1120:FF:000003">
    <property type="entry name" value="Outer membrane protein Omp121"/>
    <property type="match status" value="1"/>
</dbReference>
<feature type="domain" description="TonB-dependent receptor-like beta-barrel" evidence="10">
    <location>
        <begin position="478"/>
        <end position="905"/>
    </location>
</feature>
<organism evidence="12">
    <name type="scientific">Bacteroides intestinalis</name>
    <dbReference type="NCBI Taxonomy" id="329854"/>
    <lineage>
        <taxon>Bacteria</taxon>
        <taxon>Pseudomonadati</taxon>
        <taxon>Bacteroidota</taxon>
        <taxon>Bacteroidia</taxon>
        <taxon>Bacteroidales</taxon>
        <taxon>Bacteroidaceae</taxon>
        <taxon>Bacteroides</taxon>
    </lineage>
</organism>
<dbReference type="AlphaFoldDB" id="A0A139KUL0"/>